<dbReference type="Proteomes" id="UP000887567">
    <property type="component" value="Unplaced"/>
</dbReference>
<sequence length="186" mass="21496">MESESAVKLPKIPDPKPGGRQSPREKFQAKNWKSLSKKEVQKLSPLERSKYLAYESPSKECGESMAAARKRLKERKKEKNLQERPRPIEDQLEEDRHINLIGQLKAAEARNRLRLMRLRYDNNRASEVNHLISCQPTALKAVRLQSLVPPYTDKICIRDLLGKSERGRVNELLEDEIGLETERILS</sequence>
<dbReference type="KEGG" id="epa:110242244"/>
<dbReference type="GeneID" id="110242244"/>
<name>A0A913XG41_EXADI</name>
<evidence type="ECO:0000313" key="3">
    <source>
        <dbReference type="Proteomes" id="UP000887567"/>
    </source>
</evidence>
<dbReference type="InterPro" id="IPR029152">
    <property type="entry name" value="LKAAEAR1"/>
</dbReference>
<dbReference type="PANTHER" id="PTHR35665">
    <property type="entry name" value="PROTEIN LKAAEAR1"/>
    <property type="match status" value="1"/>
</dbReference>
<organism evidence="2 3">
    <name type="scientific">Exaiptasia diaphana</name>
    <name type="common">Tropical sea anemone</name>
    <name type="synonym">Aiptasia pulchella</name>
    <dbReference type="NCBI Taxonomy" id="2652724"/>
    <lineage>
        <taxon>Eukaryota</taxon>
        <taxon>Metazoa</taxon>
        <taxon>Cnidaria</taxon>
        <taxon>Anthozoa</taxon>
        <taxon>Hexacorallia</taxon>
        <taxon>Actiniaria</taxon>
        <taxon>Aiptasiidae</taxon>
        <taxon>Exaiptasia</taxon>
    </lineage>
</organism>
<keyword evidence="3" id="KW-1185">Reference proteome</keyword>
<evidence type="ECO:0000313" key="2">
    <source>
        <dbReference type="EnsemblMetazoa" id="XP_020903858.1"/>
    </source>
</evidence>
<dbReference type="EnsemblMetazoa" id="XM_021048199.2">
    <property type="protein sequence ID" value="XP_020903858.1"/>
    <property type="gene ID" value="LOC110242244"/>
</dbReference>
<dbReference type="Pfam" id="PF15478">
    <property type="entry name" value="LKAAEAR"/>
    <property type="match status" value="1"/>
</dbReference>
<dbReference type="OMA" id="PPRKNIQ"/>
<evidence type="ECO:0000256" key="1">
    <source>
        <dbReference type="SAM" id="MobiDB-lite"/>
    </source>
</evidence>
<dbReference type="RefSeq" id="XP_020903858.1">
    <property type="nucleotide sequence ID" value="XM_021048199.2"/>
</dbReference>
<accession>A0A913XG41</accession>
<reference evidence="2" key="1">
    <citation type="submission" date="2022-11" db="UniProtKB">
        <authorList>
            <consortium name="EnsemblMetazoa"/>
        </authorList>
    </citation>
    <scope>IDENTIFICATION</scope>
</reference>
<dbReference type="AlphaFoldDB" id="A0A913XG41"/>
<proteinExistence type="predicted"/>
<dbReference type="PANTHER" id="PTHR35665:SF1">
    <property type="entry name" value="PROTEIN LKAAEAR1"/>
    <property type="match status" value="1"/>
</dbReference>
<dbReference type="OrthoDB" id="10045727at2759"/>
<protein>
    <submittedName>
        <fullName evidence="2">Uncharacterized protein</fullName>
    </submittedName>
</protein>
<feature type="region of interest" description="Disordered" evidence="1">
    <location>
        <begin position="1"/>
        <end position="33"/>
    </location>
</feature>